<evidence type="ECO:0000313" key="1">
    <source>
        <dbReference type="EMBL" id="AXJ01291.1"/>
    </source>
</evidence>
<dbReference type="Proteomes" id="UP000254808">
    <property type="component" value="Chromosome"/>
</dbReference>
<dbReference type="KEGG" id="cprv:CYPRO_2041"/>
<dbReference type="AlphaFoldDB" id="A0A345ULD9"/>
<evidence type="ECO:0000313" key="2">
    <source>
        <dbReference type="Proteomes" id="UP000254808"/>
    </source>
</evidence>
<proteinExistence type="predicted"/>
<name>A0A345ULD9_9BACT</name>
<dbReference type="RefSeq" id="WP_114984497.1">
    <property type="nucleotide sequence ID" value="NZ_CP027806.1"/>
</dbReference>
<dbReference type="OrthoDB" id="4393931at2"/>
<dbReference type="Pfam" id="PF18845">
    <property type="entry name" value="baeRF_family3"/>
    <property type="match status" value="1"/>
</dbReference>
<dbReference type="InterPro" id="IPR041289">
    <property type="entry name" value="Bact_RF_family3"/>
</dbReference>
<protein>
    <recommendedName>
        <fullName evidence="3">Peptide chain release factor 1 (ERF1)</fullName>
    </recommendedName>
</protein>
<evidence type="ECO:0008006" key="3">
    <source>
        <dbReference type="Google" id="ProtNLM"/>
    </source>
</evidence>
<gene>
    <name evidence="1" type="ORF">CYPRO_2041</name>
</gene>
<organism evidence="1 2">
    <name type="scientific">Cyclonatronum proteinivorum</name>
    <dbReference type="NCBI Taxonomy" id="1457365"/>
    <lineage>
        <taxon>Bacteria</taxon>
        <taxon>Pseudomonadati</taxon>
        <taxon>Balneolota</taxon>
        <taxon>Balneolia</taxon>
        <taxon>Balneolales</taxon>
        <taxon>Cyclonatronaceae</taxon>
        <taxon>Cyclonatronum</taxon>
    </lineage>
</organism>
<dbReference type="EMBL" id="CP027806">
    <property type="protein sequence ID" value="AXJ01291.1"/>
    <property type="molecule type" value="Genomic_DNA"/>
</dbReference>
<keyword evidence="2" id="KW-1185">Reference proteome</keyword>
<sequence length="384" mass="43411">MERLSLQYLKDLHQIQDPICISIYMPTHRVGNEIRQDQIRFKNLTTQVTESLKKRGMRDSEIDRLLKPLEDFRKEAPNWQQLSDGLVIFLSKDHFEVNQFPVSFPELALVSHRYHLKPLLPLLSGDGLYYVLGISQNKLTLFEGSRFSLKEIDADFLPPALAEALRIDQFMASQQFHTGGPVTPNGSRAALFHGHGGGGDEDQKPLIRAYFRKVDKELTRFLSDREVPVVLTGVEYLHPLYHEVNTHPGLLKGGVHGHSDSFSGEELHSRSWEIVQEVFTREQDDARKAFTELNGSNRVVHRIEEVVPAAAQGKIETLFMAVDDAVWGRFNEGSSEIRIEHEGETAEDLIDLAGLRTLLNGGKVYGVKREEVPGGHQLAGVTRY</sequence>
<accession>A0A345ULD9</accession>
<reference evidence="1 2" key="1">
    <citation type="submission" date="2018-03" db="EMBL/GenBank/DDBJ databases">
        <title>Phenotypic and genomic properties of Cyclonatronum proteinivorum gen. nov., sp. nov., a haloalkaliphilic bacteroidete from soda lakes possessing Na+-translocating rhodopsin.</title>
        <authorList>
            <person name="Toshchakov S.V."/>
            <person name="Korzhenkov A."/>
            <person name="Samarov N.I."/>
            <person name="Kublanov I.V."/>
            <person name="Muntyan M.S."/>
            <person name="Sorokin D.Y."/>
        </authorList>
    </citation>
    <scope>NUCLEOTIDE SEQUENCE [LARGE SCALE GENOMIC DNA]</scope>
    <source>
        <strain evidence="1 2">Omega</strain>
    </source>
</reference>